<dbReference type="Pfam" id="PF08447">
    <property type="entry name" value="PAS_3"/>
    <property type="match status" value="1"/>
</dbReference>
<protein>
    <submittedName>
        <fullName evidence="2">PAS domain-containing protein</fullName>
    </submittedName>
</protein>
<dbReference type="InterPro" id="IPR035965">
    <property type="entry name" value="PAS-like_dom_sf"/>
</dbReference>
<feature type="domain" description="PAS fold-3" evidence="1">
    <location>
        <begin position="111"/>
        <end position="176"/>
    </location>
</feature>
<gene>
    <name evidence="2" type="ORF">HNQ36_003702</name>
</gene>
<evidence type="ECO:0000313" key="2">
    <source>
        <dbReference type="EMBL" id="MBB5053702.1"/>
    </source>
</evidence>
<organism evidence="2 3">
    <name type="scientific">Afipia massiliensis</name>
    <dbReference type="NCBI Taxonomy" id="211460"/>
    <lineage>
        <taxon>Bacteria</taxon>
        <taxon>Pseudomonadati</taxon>
        <taxon>Pseudomonadota</taxon>
        <taxon>Alphaproteobacteria</taxon>
        <taxon>Hyphomicrobiales</taxon>
        <taxon>Nitrobacteraceae</taxon>
        <taxon>Afipia</taxon>
    </lineage>
</organism>
<dbReference type="Gene3D" id="3.30.450.20">
    <property type="entry name" value="PAS domain"/>
    <property type="match status" value="1"/>
</dbReference>
<proteinExistence type="predicted"/>
<comment type="caution">
    <text evidence="2">The sequence shown here is derived from an EMBL/GenBank/DDBJ whole genome shotgun (WGS) entry which is preliminary data.</text>
</comment>
<dbReference type="RefSeq" id="WP_184087252.1">
    <property type="nucleotide sequence ID" value="NZ_JACHIJ010000005.1"/>
</dbReference>
<evidence type="ECO:0000313" key="3">
    <source>
        <dbReference type="Proteomes" id="UP000521227"/>
    </source>
</evidence>
<dbReference type="SUPFAM" id="SSF55785">
    <property type="entry name" value="PYP-like sensor domain (PAS domain)"/>
    <property type="match status" value="1"/>
</dbReference>
<name>A0A840N468_9BRAD</name>
<evidence type="ECO:0000259" key="1">
    <source>
        <dbReference type="Pfam" id="PF08447"/>
    </source>
</evidence>
<accession>A0A840N468</accession>
<dbReference type="EMBL" id="JACHIJ010000005">
    <property type="protein sequence ID" value="MBB5053702.1"/>
    <property type="molecule type" value="Genomic_DNA"/>
</dbReference>
<dbReference type="InterPro" id="IPR013655">
    <property type="entry name" value="PAS_fold_3"/>
</dbReference>
<dbReference type="AlphaFoldDB" id="A0A840N468"/>
<sequence length="188" mass="20923">MKTTPYFDLKNQIADAINTADSLRLEFIKYILMMAELETRHVLEKLAPQQDEAVRELPPSEHRFIPSLAHDPAANAVGGWQWDAKHDLLSIDPAVALLVHVPTVIHDATASLAKLISIVHAQDRQRLNGAVRRAVMEGEVLCVAFRIIQPSGKLRWILAIGRAAFDDKIDLLILSGTIINLTEEGRPE</sequence>
<reference evidence="2 3" key="1">
    <citation type="submission" date="2020-08" db="EMBL/GenBank/DDBJ databases">
        <title>Genomic Encyclopedia of Type Strains, Phase IV (KMG-IV): sequencing the most valuable type-strain genomes for metagenomic binning, comparative biology and taxonomic classification.</title>
        <authorList>
            <person name="Goeker M."/>
        </authorList>
    </citation>
    <scope>NUCLEOTIDE SEQUENCE [LARGE SCALE GENOMIC DNA]</scope>
    <source>
        <strain evidence="2 3">DSM 17498</strain>
    </source>
</reference>
<dbReference type="Proteomes" id="UP000521227">
    <property type="component" value="Unassembled WGS sequence"/>
</dbReference>